<dbReference type="PANTHER" id="PTHR43805:SF1">
    <property type="entry name" value="GP-PDE DOMAIN-CONTAINING PROTEIN"/>
    <property type="match status" value="1"/>
</dbReference>
<keyword evidence="3" id="KW-1185">Reference proteome</keyword>
<reference evidence="2 3" key="1">
    <citation type="submission" date="2019-03" db="EMBL/GenBank/DDBJ databases">
        <title>Genomic Encyclopedia of Type Strains, Phase IV (KMG-IV): sequencing the most valuable type-strain genomes for metagenomic binning, comparative biology and taxonomic classification.</title>
        <authorList>
            <person name="Goeker M."/>
        </authorList>
    </citation>
    <scope>NUCLEOTIDE SEQUENCE [LARGE SCALE GENOMIC DNA]</scope>
    <source>
        <strain evidence="2 3">DSM 45361</strain>
    </source>
</reference>
<dbReference type="InterPro" id="IPR030395">
    <property type="entry name" value="GP_PDE_dom"/>
</dbReference>
<dbReference type="GO" id="GO:0006629">
    <property type="term" value="P:lipid metabolic process"/>
    <property type="evidence" value="ECO:0007669"/>
    <property type="project" value="InterPro"/>
</dbReference>
<dbReference type="PROSITE" id="PS51704">
    <property type="entry name" value="GP_PDE"/>
    <property type="match status" value="1"/>
</dbReference>
<dbReference type="Proteomes" id="UP000295444">
    <property type="component" value="Unassembled WGS sequence"/>
</dbReference>
<dbReference type="PROSITE" id="PS50007">
    <property type="entry name" value="PIPLC_X_DOMAIN"/>
    <property type="match status" value="1"/>
</dbReference>
<dbReference type="EMBL" id="SNXZ01000009">
    <property type="protein sequence ID" value="TDP91093.1"/>
    <property type="molecule type" value="Genomic_DNA"/>
</dbReference>
<dbReference type="AlphaFoldDB" id="A0A4R6RVX6"/>
<dbReference type="GO" id="GO:0008081">
    <property type="term" value="F:phosphoric diester hydrolase activity"/>
    <property type="evidence" value="ECO:0007669"/>
    <property type="project" value="InterPro"/>
</dbReference>
<dbReference type="CDD" id="cd08561">
    <property type="entry name" value="GDPD_cytoplasmic_ScUgpQ2_like"/>
    <property type="match status" value="1"/>
</dbReference>
<dbReference type="Pfam" id="PF03009">
    <property type="entry name" value="GDPD"/>
    <property type="match status" value="1"/>
</dbReference>
<sequence length="270" mass="29340">MHRTATPLGHTHPVASHPYLDGPYPRAFAHRGWHADELTGMENSMAAFRRAVAEGYRYLETDVHATSDGVVVIHHDAVLDRTTDGIGALATQPWSVVGKALVGGREPVCRLTDVLEELPDALFNIDVKAASAVAPLVRTLQRANALDRVCVASFSHARLVRVRKLGGPRLLTSMAPPAVGALWAASRLPVLPLGWAIQGVAAQIPVRQGRMTLVTPAVLRLAHRRGAEVHVWTVDEEAEMHRLLDLGVDGLVTDQPALLRDVLKERGVWV</sequence>
<accession>A0A4R6RVX6</accession>
<gene>
    <name evidence="2" type="ORF">EV186_10985</name>
</gene>
<feature type="domain" description="GP-PDE" evidence="1">
    <location>
        <begin position="25"/>
        <end position="263"/>
    </location>
</feature>
<evidence type="ECO:0000313" key="3">
    <source>
        <dbReference type="Proteomes" id="UP000295444"/>
    </source>
</evidence>
<dbReference type="Gene3D" id="3.20.20.190">
    <property type="entry name" value="Phosphatidylinositol (PI) phosphodiesterase"/>
    <property type="match status" value="1"/>
</dbReference>
<dbReference type="InterPro" id="IPR017946">
    <property type="entry name" value="PLC-like_Pdiesterase_TIM-brl"/>
</dbReference>
<comment type="caution">
    <text evidence="2">The sequence shown here is derived from an EMBL/GenBank/DDBJ whole genome shotgun (WGS) entry which is preliminary data.</text>
</comment>
<name>A0A4R6RVX6_LABRH</name>
<dbReference type="PANTHER" id="PTHR43805">
    <property type="entry name" value="GLYCEROPHOSPHORYL DIESTER PHOSPHODIESTERASE"/>
    <property type="match status" value="1"/>
</dbReference>
<organism evidence="2 3">
    <name type="scientific">Labedaea rhizosphaerae</name>
    <dbReference type="NCBI Taxonomy" id="598644"/>
    <lineage>
        <taxon>Bacteria</taxon>
        <taxon>Bacillati</taxon>
        <taxon>Actinomycetota</taxon>
        <taxon>Actinomycetes</taxon>
        <taxon>Pseudonocardiales</taxon>
        <taxon>Pseudonocardiaceae</taxon>
        <taxon>Labedaea</taxon>
    </lineage>
</organism>
<dbReference type="SUPFAM" id="SSF51695">
    <property type="entry name" value="PLC-like phosphodiesterases"/>
    <property type="match status" value="1"/>
</dbReference>
<proteinExistence type="predicted"/>
<protein>
    <submittedName>
        <fullName evidence="2">Glycerophosphoryl diester phosphodiesterase</fullName>
    </submittedName>
</protein>
<evidence type="ECO:0000313" key="2">
    <source>
        <dbReference type="EMBL" id="TDP91093.1"/>
    </source>
</evidence>
<evidence type="ECO:0000259" key="1">
    <source>
        <dbReference type="PROSITE" id="PS51704"/>
    </source>
</evidence>